<evidence type="ECO:0000313" key="3">
    <source>
        <dbReference type="Proteomes" id="UP001153636"/>
    </source>
</evidence>
<organism evidence="2 3">
    <name type="scientific">Psylliodes chrysocephalus</name>
    <dbReference type="NCBI Taxonomy" id="3402493"/>
    <lineage>
        <taxon>Eukaryota</taxon>
        <taxon>Metazoa</taxon>
        <taxon>Ecdysozoa</taxon>
        <taxon>Arthropoda</taxon>
        <taxon>Hexapoda</taxon>
        <taxon>Insecta</taxon>
        <taxon>Pterygota</taxon>
        <taxon>Neoptera</taxon>
        <taxon>Endopterygota</taxon>
        <taxon>Coleoptera</taxon>
        <taxon>Polyphaga</taxon>
        <taxon>Cucujiformia</taxon>
        <taxon>Chrysomeloidea</taxon>
        <taxon>Chrysomelidae</taxon>
        <taxon>Galerucinae</taxon>
        <taxon>Alticini</taxon>
        <taxon>Psylliodes</taxon>
    </lineage>
</organism>
<evidence type="ECO:0000259" key="1">
    <source>
        <dbReference type="Pfam" id="PF05699"/>
    </source>
</evidence>
<dbReference type="AlphaFoldDB" id="A0A9P0D244"/>
<reference evidence="2" key="1">
    <citation type="submission" date="2022-01" db="EMBL/GenBank/DDBJ databases">
        <authorList>
            <person name="King R."/>
        </authorList>
    </citation>
    <scope>NUCLEOTIDE SEQUENCE</scope>
</reference>
<dbReference type="Pfam" id="PF05699">
    <property type="entry name" value="Dimer_Tnp_hAT"/>
    <property type="match status" value="1"/>
</dbReference>
<dbReference type="SUPFAM" id="SSF53098">
    <property type="entry name" value="Ribonuclease H-like"/>
    <property type="match status" value="1"/>
</dbReference>
<dbReference type="EMBL" id="OV651815">
    <property type="protein sequence ID" value="CAH1109104.1"/>
    <property type="molecule type" value="Genomic_DNA"/>
</dbReference>
<dbReference type="Proteomes" id="UP001153636">
    <property type="component" value="Chromosome 3"/>
</dbReference>
<name>A0A9P0D244_9CUCU</name>
<evidence type="ECO:0000313" key="2">
    <source>
        <dbReference type="EMBL" id="CAH1109104.1"/>
    </source>
</evidence>
<dbReference type="InterPro" id="IPR008906">
    <property type="entry name" value="HATC_C_dom"/>
</dbReference>
<dbReference type="GO" id="GO:0046983">
    <property type="term" value="F:protein dimerization activity"/>
    <property type="evidence" value="ECO:0007669"/>
    <property type="project" value="InterPro"/>
</dbReference>
<accession>A0A9P0D244</accession>
<keyword evidence="3" id="KW-1185">Reference proteome</keyword>
<dbReference type="OrthoDB" id="6778913at2759"/>
<protein>
    <recommendedName>
        <fullName evidence="1">HAT C-terminal dimerisation domain-containing protein</fullName>
    </recommendedName>
</protein>
<feature type="domain" description="HAT C-terminal dimerisation" evidence="1">
    <location>
        <begin position="71"/>
        <end position="111"/>
    </location>
</feature>
<sequence length="116" mass="13516">MINILRSIVDQSPLKKLEETMVLKKNERKKRFCNRKNIFSYNHVRSILLRSLIDCRRNNGCHRRGICDTNILADIAIKIMSAPVTSAAIERSFSTFSWIHSKKRNRLSTERAVKIT</sequence>
<proteinExistence type="predicted"/>
<gene>
    <name evidence="2" type="ORF">PSYICH_LOCUS9680</name>
</gene>
<dbReference type="InterPro" id="IPR012337">
    <property type="entry name" value="RNaseH-like_sf"/>
</dbReference>